<evidence type="ECO:0008006" key="4">
    <source>
        <dbReference type="Google" id="ProtNLM"/>
    </source>
</evidence>
<feature type="chain" id="PRO_5004171992" description="Cytochrome c family protein" evidence="1">
    <location>
        <begin position="23"/>
        <end position="464"/>
    </location>
</feature>
<sequence>MTRPLVLSALGLILSSGSAALAQDAPSFPCLNPPTLGPTFPGDTLLSDQQSFNCFAWQEFIAVTWPQAGGDPGVYGDPGGGPTVFETFMTSAELMPPADYVAPPEAAEGVRQLARTAKLDGNFNPGSDINEATPTTAWLADRDGNLVWYEILVNDAEADYIIGNQLFKAARQRAMVEDGGRIDLPMGVFNDSSGAAEFKAAWLSVTDPDDPRWTRYLTADAQFCSGTGGDQVCTTGTVALVGLHILHKTSAQPSWTWSTFDHVDNAPDQAQVDAGTLDREYRFYRESGCVEMPVPESCAAFDNATTTSCLPNVSPAYALKDFQGGVVDPGSACQPYPIQVTRQFSLPSTNENPIVATNAAAQAMIAAANPDSVFQYYQLVNVLWADSPVDENAGATAPMSPLSETAFRPALNAFKVSNPMLETYAQDVSCVECHSGATIKDGGGSDGVPAYASDYSFIFGMAQQ</sequence>
<evidence type="ECO:0000313" key="2">
    <source>
        <dbReference type="EMBL" id="EAU47221.1"/>
    </source>
</evidence>
<evidence type="ECO:0000256" key="1">
    <source>
        <dbReference type="SAM" id="SignalP"/>
    </source>
</evidence>
<name>Q0FSN2_SALBH</name>
<comment type="caution">
    <text evidence="2">The sequence shown here is derived from an EMBL/GenBank/DDBJ whole genome shotgun (WGS) entry which is preliminary data.</text>
</comment>
<reference evidence="2 3" key="1">
    <citation type="journal article" date="2010" name="J. Bacteriol.">
        <title>Genome sequences of Pelagibaca bermudensis HTCC2601T and Maritimibacter alkaliphilus HTCC2654T, the type strains of two marine Roseobacter genera.</title>
        <authorList>
            <person name="Thrash J.C."/>
            <person name="Cho J.C."/>
            <person name="Ferriera S."/>
            <person name="Johnson J."/>
            <person name="Vergin K.L."/>
            <person name="Giovannoni S.J."/>
        </authorList>
    </citation>
    <scope>NUCLEOTIDE SEQUENCE [LARGE SCALE GENOMIC DNA]</scope>
    <source>
        <strain evidence="3">DSM 26914 / JCM 13377 / KCTC 12554 / HTCC2601</strain>
    </source>
</reference>
<evidence type="ECO:0000313" key="3">
    <source>
        <dbReference type="Proteomes" id="UP000006230"/>
    </source>
</evidence>
<dbReference type="eggNOG" id="COG3258">
    <property type="taxonomic scope" value="Bacteria"/>
</dbReference>
<dbReference type="AlphaFoldDB" id="Q0FSN2"/>
<organism evidence="2 3">
    <name type="scientific">Salipiger bermudensis (strain DSM 26914 / JCM 13377 / KCTC 12554 / HTCC2601)</name>
    <name type="common">Pelagibaca bermudensis</name>
    <dbReference type="NCBI Taxonomy" id="314265"/>
    <lineage>
        <taxon>Bacteria</taxon>
        <taxon>Pseudomonadati</taxon>
        <taxon>Pseudomonadota</taxon>
        <taxon>Alphaproteobacteria</taxon>
        <taxon>Rhodobacterales</taxon>
        <taxon>Roseobacteraceae</taxon>
        <taxon>Salipiger</taxon>
    </lineage>
</organism>
<accession>Q0FSN2</accession>
<feature type="signal peptide" evidence="1">
    <location>
        <begin position="1"/>
        <end position="22"/>
    </location>
</feature>
<proteinExistence type="predicted"/>
<keyword evidence="3" id="KW-1185">Reference proteome</keyword>
<dbReference type="HOGENOM" id="CLU_029768_0_0_5"/>
<dbReference type="RefSeq" id="WP_007802988.1">
    <property type="nucleotide sequence ID" value="NZ_DS022277.1"/>
</dbReference>
<dbReference type="STRING" id="314265.R2601_05843"/>
<dbReference type="OrthoDB" id="280897at2"/>
<gene>
    <name evidence="2" type="ORF">R2601_05843</name>
</gene>
<protein>
    <recommendedName>
        <fullName evidence="4">Cytochrome c family protein</fullName>
    </recommendedName>
</protein>
<dbReference type="EMBL" id="AATQ01000008">
    <property type="protein sequence ID" value="EAU47221.1"/>
    <property type="molecule type" value="Genomic_DNA"/>
</dbReference>
<keyword evidence="1" id="KW-0732">Signal</keyword>
<dbReference type="Proteomes" id="UP000006230">
    <property type="component" value="Unassembled WGS sequence"/>
</dbReference>